<name>A0A0C2XY45_SERVB</name>
<evidence type="ECO:0000313" key="1">
    <source>
        <dbReference type="EMBL" id="KIM33782.1"/>
    </source>
</evidence>
<dbReference type="OrthoDB" id="3188247at2759"/>
<accession>A0A0C2XY45</accession>
<sequence length="103" mass="11806">MASIFVDHATRYTLDEIVYVLITLPDRNLAGWVKGRIASEEIWQHTIASNGEPSPRRFYVVKYGSNSAECHSSPSHGNILPREEWARKLIRERGGQWLDPDEL</sequence>
<dbReference type="AlphaFoldDB" id="A0A0C2XY45"/>
<proteinExistence type="predicted"/>
<organism evidence="1 2">
    <name type="scientific">Serendipita vermifera MAFF 305830</name>
    <dbReference type="NCBI Taxonomy" id="933852"/>
    <lineage>
        <taxon>Eukaryota</taxon>
        <taxon>Fungi</taxon>
        <taxon>Dikarya</taxon>
        <taxon>Basidiomycota</taxon>
        <taxon>Agaricomycotina</taxon>
        <taxon>Agaricomycetes</taxon>
        <taxon>Sebacinales</taxon>
        <taxon>Serendipitaceae</taxon>
        <taxon>Serendipita</taxon>
    </lineage>
</organism>
<dbReference type="EMBL" id="KN824277">
    <property type="protein sequence ID" value="KIM33782.1"/>
    <property type="molecule type" value="Genomic_DNA"/>
</dbReference>
<reference evidence="1 2" key="1">
    <citation type="submission" date="2014-04" db="EMBL/GenBank/DDBJ databases">
        <authorList>
            <consortium name="DOE Joint Genome Institute"/>
            <person name="Kuo A."/>
            <person name="Zuccaro A."/>
            <person name="Kohler A."/>
            <person name="Nagy L.G."/>
            <person name="Floudas D."/>
            <person name="Copeland A."/>
            <person name="Barry K.W."/>
            <person name="Cichocki N."/>
            <person name="Veneault-Fourrey C."/>
            <person name="LaButti K."/>
            <person name="Lindquist E.A."/>
            <person name="Lipzen A."/>
            <person name="Lundell T."/>
            <person name="Morin E."/>
            <person name="Murat C."/>
            <person name="Sun H."/>
            <person name="Tunlid A."/>
            <person name="Henrissat B."/>
            <person name="Grigoriev I.V."/>
            <person name="Hibbett D.S."/>
            <person name="Martin F."/>
            <person name="Nordberg H.P."/>
            <person name="Cantor M.N."/>
            <person name="Hua S.X."/>
        </authorList>
    </citation>
    <scope>NUCLEOTIDE SEQUENCE [LARGE SCALE GENOMIC DNA]</scope>
    <source>
        <strain evidence="1 2">MAFF 305830</strain>
    </source>
</reference>
<reference evidence="2" key="2">
    <citation type="submission" date="2015-01" db="EMBL/GenBank/DDBJ databases">
        <title>Evolutionary Origins and Diversification of the Mycorrhizal Mutualists.</title>
        <authorList>
            <consortium name="DOE Joint Genome Institute"/>
            <consortium name="Mycorrhizal Genomics Consortium"/>
            <person name="Kohler A."/>
            <person name="Kuo A."/>
            <person name="Nagy L.G."/>
            <person name="Floudas D."/>
            <person name="Copeland A."/>
            <person name="Barry K.W."/>
            <person name="Cichocki N."/>
            <person name="Veneault-Fourrey C."/>
            <person name="LaButti K."/>
            <person name="Lindquist E.A."/>
            <person name="Lipzen A."/>
            <person name="Lundell T."/>
            <person name="Morin E."/>
            <person name="Murat C."/>
            <person name="Riley R."/>
            <person name="Ohm R."/>
            <person name="Sun H."/>
            <person name="Tunlid A."/>
            <person name="Henrissat B."/>
            <person name="Grigoriev I.V."/>
            <person name="Hibbett D.S."/>
            <person name="Martin F."/>
        </authorList>
    </citation>
    <scope>NUCLEOTIDE SEQUENCE [LARGE SCALE GENOMIC DNA]</scope>
    <source>
        <strain evidence="2">MAFF 305830</strain>
    </source>
</reference>
<gene>
    <name evidence="1" type="ORF">M408DRAFT_59417</name>
</gene>
<dbReference type="HOGENOM" id="CLU_2265368_0_0_1"/>
<dbReference type="Proteomes" id="UP000054097">
    <property type="component" value="Unassembled WGS sequence"/>
</dbReference>
<keyword evidence="2" id="KW-1185">Reference proteome</keyword>
<protein>
    <submittedName>
        <fullName evidence="1">Uncharacterized protein</fullName>
    </submittedName>
</protein>
<evidence type="ECO:0000313" key="2">
    <source>
        <dbReference type="Proteomes" id="UP000054097"/>
    </source>
</evidence>